<comment type="subcellular location">
    <subcellularLocation>
        <location evidence="1">Membrane</location>
        <topology evidence="1">Multi-pass membrane protein</topology>
    </subcellularLocation>
</comment>
<keyword evidence="8" id="KW-1185">Reference proteome</keyword>
<keyword evidence="2 5" id="KW-0812">Transmembrane</keyword>
<feature type="transmembrane region" description="Helical" evidence="5">
    <location>
        <begin position="195"/>
        <end position="223"/>
    </location>
</feature>
<dbReference type="PANTHER" id="PTHR24222">
    <property type="entry name" value="ABC TRANSPORTER B FAMILY"/>
    <property type="match status" value="1"/>
</dbReference>
<dbReference type="InterPro" id="IPR036640">
    <property type="entry name" value="ABC1_TM_sf"/>
</dbReference>
<gene>
    <name evidence="7" type="ORF">C3L33_13929</name>
</gene>
<dbReference type="GO" id="GO:0005886">
    <property type="term" value="C:plasma membrane"/>
    <property type="evidence" value="ECO:0007669"/>
    <property type="project" value="TreeGrafter"/>
</dbReference>
<evidence type="ECO:0000313" key="7">
    <source>
        <dbReference type="EMBL" id="KAE9454164.1"/>
    </source>
</evidence>
<protein>
    <recommendedName>
        <fullName evidence="6">ABC transmembrane type-1 domain-containing protein</fullName>
    </recommendedName>
</protein>
<feature type="transmembrane region" description="Helical" evidence="5">
    <location>
        <begin position="261"/>
        <end position="280"/>
    </location>
</feature>
<dbReference type="SUPFAM" id="SSF90123">
    <property type="entry name" value="ABC transporter transmembrane region"/>
    <property type="match status" value="1"/>
</dbReference>
<sequence>MEVATAADLWTMACSPANAEFSAMEIAIPEKVHSSIGDGMIIPGVMFLLSGLIDTWKSRTPYGLKLMYSATGVGISAFVGCFYAKNTAMKNMFEKARKAQNKGSQLASEALLTSTALSFWYGGRFLNQGLVSSKQLFQAFFILMRLVHSSIGDGMIIPGVMFLLSGLIDTYGNLEPRSSDISSANCTVDKYGLKLMYLATGVGISAFVAIDISLNVALVLPFVDKNGLQDSSSTTFQVISGVSSDVQSIQDVIAEKVSMGILFLAAVPLTLLFIAPGLGLRKLMMKLGMKMKDSYGVAGEIAEQAISSIRMVYSSVGERQTQNRFSKALQKYTELGLQEDCMQYNSQFTYFTDTWVRAHNDGFWIFRHLMSALPNISFFAEAKAAATRISELIDQVPRIDTEDQKG</sequence>
<dbReference type="EMBL" id="QEFC01002142">
    <property type="protein sequence ID" value="KAE9454164.1"/>
    <property type="molecule type" value="Genomic_DNA"/>
</dbReference>
<accession>A0A6A4LCB4</accession>
<keyword evidence="4 5" id="KW-0472">Membrane</keyword>
<dbReference type="GO" id="GO:0005524">
    <property type="term" value="F:ATP binding"/>
    <property type="evidence" value="ECO:0007669"/>
    <property type="project" value="InterPro"/>
</dbReference>
<name>A0A6A4LCB4_9ERIC</name>
<feature type="transmembrane region" description="Helical" evidence="5">
    <location>
        <begin position="66"/>
        <end position="85"/>
    </location>
</feature>
<proteinExistence type="predicted"/>
<dbReference type="GO" id="GO:0140359">
    <property type="term" value="F:ABC-type transporter activity"/>
    <property type="evidence" value="ECO:0007669"/>
    <property type="project" value="InterPro"/>
</dbReference>
<feature type="non-terminal residue" evidence="7">
    <location>
        <position position="1"/>
    </location>
</feature>
<dbReference type="InterPro" id="IPR039421">
    <property type="entry name" value="Type_1_exporter"/>
</dbReference>
<dbReference type="OrthoDB" id="10434536at2759"/>
<dbReference type="PROSITE" id="PS50929">
    <property type="entry name" value="ABC_TM1F"/>
    <property type="match status" value="1"/>
</dbReference>
<evidence type="ECO:0000313" key="8">
    <source>
        <dbReference type="Proteomes" id="UP000428333"/>
    </source>
</evidence>
<comment type="caution">
    <text evidence="7">The sequence shown here is derived from an EMBL/GenBank/DDBJ whole genome shotgun (WGS) entry which is preliminary data.</text>
</comment>
<evidence type="ECO:0000256" key="5">
    <source>
        <dbReference type="SAM" id="Phobius"/>
    </source>
</evidence>
<dbReference type="Pfam" id="PF00664">
    <property type="entry name" value="ABC_membrane"/>
    <property type="match status" value="1"/>
</dbReference>
<dbReference type="Gene3D" id="1.20.1560.10">
    <property type="entry name" value="ABC transporter type 1, transmembrane domain"/>
    <property type="match status" value="1"/>
</dbReference>
<evidence type="ECO:0000256" key="3">
    <source>
        <dbReference type="ARBA" id="ARBA00022989"/>
    </source>
</evidence>
<feature type="transmembrane region" description="Helical" evidence="5">
    <location>
        <begin position="155"/>
        <end position="174"/>
    </location>
</feature>
<dbReference type="InterPro" id="IPR011527">
    <property type="entry name" value="ABC1_TM_dom"/>
</dbReference>
<dbReference type="Proteomes" id="UP000428333">
    <property type="component" value="Linkage Group LG08"/>
</dbReference>
<evidence type="ECO:0000256" key="1">
    <source>
        <dbReference type="ARBA" id="ARBA00004141"/>
    </source>
</evidence>
<evidence type="ECO:0000256" key="4">
    <source>
        <dbReference type="ARBA" id="ARBA00023136"/>
    </source>
</evidence>
<organism evidence="7 8">
    <name type="scientific">Rhododendron williamsianum</name>
    <dbReference type="NCBI Taxonomy" id="262921"/>
    <lineage>
        <taxon>Eukaryota</taxon>
        <taxon>Viridiplantae</taxon>
        <taxon>Streptophyta</taxon>
        <taxon>Embryophyta</taxon>
        <taxon>Tracheophyta</taxon>
        <taxon>Spermatophyta</taxon>
        <taxon>Magnoliopsida</taxon>
        <taxon>eudicotyledons</taxon>
        <taxon>Gunneridae</taxon>
        <taxon>Pentapetalae</taxon>
        <taxon>asterids</taxon>
        <taxon>Ericales</taxon>
        <taxon>Ericaceae</taxon>
        <taxon>Ericoideae</taxon>
        <taxon>Rhodoreae</taxon>
        <taxon>Rhododendron</taxon>
    </lineage>
</organism>
<reference evidence="7 8" key="1">
    <citation type="journal article" date="2019" name="Genome Biol. Evol.">
        <title>The Rhododendron genome and chromosomal organization provide insight into shared whole-genome duplications across the heath family (Ericaceae).</title>
        <authorList>
            <person name="Soza V.L."/>
            <person name="Lindsley D."/>
            <person name="Waalkes A."/>
            <person name="Ramage E."/>
            <person name="Patwardhan R.P."/>
            <person name="Burton J.N."/>
            <person name="Adey A."/>
            <person name="Kumar A."/>
            <person name="Qiu R."/>
            <person name="Shendure J."/>
            <person name="Hall B."/>
        </authorList>
    </citation>
    <scope>NUCLEOTIDE SEQUENCE [LARGE SCALE GENOMIC DNA]</scope>
    <source>
        <strain evidence="7">RSF 1966-606</strain>
    </source>
</reference>
<feature type="domain" description="ABC transmembrane type-1" evidence="6">
    <location>
        <begin position="260"/>
        <end position="337"/>
    </location>
</feature>
<evidence type="ECO:0000256" key="2">
    <source>
        <dbReference type="ARBA" id="ARBA00022692"/>
    </source>
</evidence>
<evidence type="ECO:0000259" key="6">
    <source>
        <dbReference type="PROSITE" id="PS50929"/>
    </source>
</evidence>
<dbReference type="AlphaFoldDB" id="A0A6A4LCB4"/>
<keyword evidence="3 5" id="KW-1133">Transmembrane helix</keyword>
<dbReference type="PANTHER" id="PTHR24222:SF48">
    <property type="entry name" value="ABC TRANSPORTER B FAMILY MEMBER 15"/>
    <property type="match status" value="1"/>
</dbReference>